<name>A0A0C6P835_BORBO</name>
<dbReference type="OrthoDB" id="513141at2"/>
<dbReference type="RefSeq" id="WP_015064498.1">
    <property type="nucleotide sequence ID" value="NC_019382.1"/>
</dbReference>
<organism evidence="2 3">
    <name type="scientific">Bordetella bronchiseptica 253</name>
    <dbReference type="NCBI Taxonomy" id="568707"/>
    <lineage>
        <taxon>Bacteria</taxon>
        <taxon>Pseudomonadati</taxon>
        <taxon>Pseudomonadota</taxon>
        <taxon>Betaproteobacteria</taxon>
        <taxon>Burkholderiales</taxon>
        <taxon>Alcaligenaceae</taxon>
        <taxon>Bordetella</taxon>
    </lineage>
</organism>
<accession>A0A0C6P835</accession>
<gene>
    <name evidence="2" type="ORF">BN112_2611</name>
</gene>
<proteinExistence type="predicted"/>
<dbReference type="InterPro" id="IPR046150">
    <property type="entry name" value="DUF6152"/>
</dbReference>
<evidence type="ECO:0000313" key="2">
    <source>
        <dbReference type="EMBL" id="CCJ54528.1"/>
    </source>
</evidence>
<evidence type="ECO:0000256" key="1">
    <source>
        <dbReference type="SAM" id="SignalP"/>
    </source>
</evidence>
<dbReference type="Proteomes" id="UP000007564">
    <property type="component" value="Chromosome"/>
</dbReference>
<dbReference type="AlphaFoldDB" id="A0A0C6P835"/>
<dbReference type="HOGENOM" id="CLU_138536_1_0_4"/>
<dbReference type="Pfam" id="PF19649">
    <property type="entry name" value="DUF6152"/>
    <property type="match status" value="1"/>
</dbReference>
<dbReference type="KEGG" id="bbh:BN112_2611"/>
<keyword evidence="1" id="KW-0732">Signal</keyword>
<dbReference type="EMBL" id="HE965806">
    <property type="protein sequence ID" value="CCJ54528.1"/>
    <property type="molecule type" value="Genomic_DNA"/>
</dbReference>
<evidence type="ECO:0000313" key="3">
    <source>
        <dbReference type="Proteomes" id="UP000007564"/>
    </source>
</evidence>
<feature type="chain" id="PRO_5002197541" evidence="1">
    <location>
        <begin position="23"/>
        <end position="117"/>
    </location>
</feature>
<reference evidence="2 3" key="1">
    <citation type="journal article" date="2012" name="BMC Genomics">
        <title>Comparative genomics of the classical Bordetella subspecies: the evolution and exchange of virulence-associated diversity amongst closely related pathogens.</title>
        <authorList>
            <person name="Park J."/>
            <person name="Zhang Y."/>
            <person name="Buboltz A.M."/>
            <person name="Zhang X."/>
            <person name="Schuster S.C."/>
            <person name="Ahuja U."/>
            <person name="Liu M."/>
            <person name="Miller J.F."/>
            <person name="Sebaihia M."/>
            <person name="Bentley S.D."/>
            <person name="Parkhill J."/>
            <person name="Harvill E.T."/>
        </authorList>
    </citation>
    <scope>NUCLEOTIDE SEQUENCE [LARGE SCALE GENOMIC DNA]</scope>
    <source>
        <strain evidence="2 3">253</strain>
    </source>
</reference>
<sequence>MTIRHLLAAGGLAAALAAPAWAHHGWSSYDADQTLTIEAPLTEVRYRNPHAEVKVDYQGASWEVVLAPVSRMESRGLAKDALAVGKTVTIVGYPRKNGTHEVRAERITVDGKTIELR</sequence>
<feature type="signal peptide" evidence="1">
    <location>
        <begin position="1"/>
        <end position="22"/>
    </location>
</feature>
<protein>
    <submittedName>
        <fullName evidence="2">Putative exported protein</fullName>
    </submittedName>
</protein>